<sequence length="608" mass="66106">MPGRKKAVIIGINYAGTEADLHGPVNDALRWIKVLSQHYGFERKAILAMIDEYPRGELVSEDDESYSQPTKEGIMEALDWLVSDALEGDCLAFIFAGHGTQVLDSGSSDSNDKLEEAICPVDWDEFEWGIIPYKLITDEVLHQHFARLPSGVLLTVVIDACLAGNLLHVPLCVNLEYPEREVDNEPVTQAMYNRFTFNCNVWLNSQHLNALPRRLPCEPQRPLWARMMKLFARDEAPPLNEGLAVFCITAGHGSHTALEACFEGTQQGTLSYCLLQALESKQFSSSYLDLMEGATEVASAIRSEVMPYLDQYFQISYGKNAGPDECRVFDASSAVVAKDMSAQQMVKTVHRRLCSRGQHDAAADFCVDSACKLAAAKEYDLAANLGADLVDAFASAKAAPSDENLARIETLIAGIPAEAAVVPKYRVLNSALKWSAGSSQQGHPRLHRLAAECYLAEKDFGKCQGHLVFCGDGPALAQMVREWRKHGYPNEKDLYSLRVLLMFLAMNDLVTARTFWSDIAGEIIPLPSAPSAGLPPGASADAPEPPEPPMQCGAFLLAAASPSSGQCAASTHLCCAGMPPLTNTSMRLNPRCLASGSSKEGSVPCSRC</sequence>
<organism evidence="3 4">
    <name type="scientific">Polarella glacialis</name>
    <name type="common">Dinoflagellate</name>
    <dbReference type="NCBI Taxonomy" id="89957"/>
    <lineage>
        <taxon>Eukaryota</taxon>
        <taxon>Sar</taxon>
        <taxon>Alveolata</taxon>
        <taxon>Dinophyceae</taxon>
        <taxon>Suessiales</taxon>
        <taxon>Suessiaceae</taxon>
        <taxon>Polarella</taxon>
    </lineage>
</organism>
<dbReference type="Pfam" id="PF04190">
    <property type="entry name" value="GET4"/>
    <property type="match status" value="1"/>
</dbReference>
<comment type="similarity">
    <text evidence="1">Belongs to the peptidase C14B family.</text>
</comment>
<dbReference type="AlphaFoldDB" id="A0A813D9P6"/>
<dbReference type="GO" id="GO:0005737">
    <property type="term" value="C:cytoplasm"/>
    <property type="evidence" value="ECO:0007669"/>
    <property type="project" value="TreeGrafter"/>
</dbReference>
<dbReference type="InterPro" id="IPR029030">
    <property type="entry name" value="Caspase-like_dom_sf"/>
</dbReference>
<dbReference type="InterPro" id="IPR011990">
    <property type="entry name" value="TPR-like_helical_dom_sf"/>
</dbReference>
<dbReference type="Proteomes" id="UP000654075">
    <property type="component" value="Unassembled WGS sequence"/>
</dbReference>
<dbReference type="Pfam" id="PF00656">
    <property type="entry name" value="Peptidase_C14"/>
    <property type="match status" value="1"/>
</dbReference>
<dbReference type="GO" id="GO:0006508">
    <property type="term" value="P:proteolysis"/>
    <property type="evidence" value="ECO:0007669"/>
    <property type="project" value="InterPro"/>
</dbReference>
<proteinExistence type="inferred from homology"/>
<reference evidence="3" key="1">
    <citation type="submission" date="2021-02" db="EMBL/GenBank/DDBJ databases">
        <authorList>
            <person name="Dougan E. K."/>
            <person name="Rhodes N."/>
            <person name="Thang M."/>
            <person name="Chan C."/>
        </authorList>
    </citation>
    <scope>NUCLEOTIDE SEQUENCE</scope>
</reference>
<evidence type="ECO:0000313" key="3">
    <source>
        <dbReference type="EMBL" id="CAE8583176.1"/>
    </source>
</evidence>
<dbReference type="PANTHER" id="PTHR48104:SF30">
    <property type="entry name" value="METACASPASE-1"/>
    <property type="match status" value="1"/>
</dbReference>
<protein>
    <recommendedName>
        <fullName evidence="2">Peptidase C14 caspase domain-containing protein</fullName>
    </recommendedName>
</protein>
<dbReference type="InterPro" id="IPR007317">
    <property type="entry name" value="GET4"/>
</dbReference>
<dbReference type="InterPro" id="IPR011600">
    <property type="entry name" value="Pept_C14_caspase"/>
</dbReference>
<evidence type="ECO:0000313" key="4">
    <source>
        <dbReference type="Proteomes" id="UP000654075"/>
    </source>
</evidence>
<dbReference type="SUPFAM" id="SSF52129">
    <property type="entry name" value="Caspase-like"/>
    <property type="match status" value="1"/>
</dbReference>
<evidence type="ECO:0000256" key="1">
    <source>
        <dbReference type="ARBA" id="ARBA00009005"/>
    </source>
</evidence>
<dbReference type="GO" id="GO:0004197">
    <property type="term" value="F:cysteine-type endopeptidase activity"/>
    <property type="evidence" value="ECO:0007669"/>
    <property type="project" value="InterPro"/>
</dbReference>
<dbReference type="InterPro" id="IPR050452">
    <property type="entry name" value="Metacaspase"/>
</dbReference>
<keyword evidence="4" id="KW-1185">Reference proteome</keyword>
<dbReference type="OrthoDB" id="3223806at2759"/>
<dbReference type="PANTHER" id="PTHR48104">
    <property type="entry name" value="METACASPASE-4"/>
    <property type="match status" value="1"/>
</dbReference>
<dbReference type="GO" id="GO:0045048">
    <property type="term" value="P:protein insertion into ER membrane"/>
    <property type="evidence" value="ECO:0007669"/>
    <property type="project" value="InterPro"/>
</dbReference>
<accession>A0A813D9P6</accession>
<comment type="caution">
    <text evidence="3">The sequence shown here is derived from an EMBL/GenBank/DDBJ whole genome shotgun (WGS) entry which is preliminary data.</text>
</comment>
<dbReference type="EMBL" id="CAJNNV010000635">
    <property type="protein sequence ID" value="CAE8583176.1"/>
    <property type="molecule type" value="Genomic_DNA"/>
</dbReference>
<dbReference type="Gene3D" id="1.25.40.10">
    <property type="entry name" value="Tetratricopeptide repeat domain"/>
    <property type="match status" value="1"/>
</dbReference>
<gene>
    <name evidence="3" type="ORF">PGLA1383_LOCUS2163</name>
</gene>
<name>A0A813D9P6_POLGL</name>
<evidence type="ECO:0000259" key="2">
    <source>
        <dbReference type="Pfam" id="PF00656"/>
    </source>
</evidence>
<dbReference type="Gene3D" id="3.40.50.12660">
    <property type="match status" value="1"/>
</dbReference>
<feature type="domain" description="Peptidase C14 caspase" evidence="2">
    <location>
        <begin position="4"/>
        <end position="296"/>
    </location>
</feature>